<keyword evidence="1" id="KW-1133">Transmembrane helix</keyword>
<evidence type="ECO:0000313" key="3">
    <source>
        <dbReference type="Proteomes" id="UP000823588"/>
    </source>
</evidence>
<protein>
    <submittedName>
        <fullName evidence="2">Uncharacterized protein</fullName>
    </submittedName>
</protein>
<organism evidence="2 3">
    <name type="scientific">Halorubrum alkaliphilum</name>
    <dbReference type="NCBI Taxonomy" id="261290"/>
    <lineage>
        <taxon>Archaea</taxon>
        <taxon>Methanobacteriati</taxon>
        <taxon>Methanobacteriota</taxon>
        <taxon>Stenosarchaea group</taxon>
        <taxon>Halobacteria</taxon>
        <taxon>Halobacteriales</taxon>
        <taxon>Haloferacaceae</taxon>
        <taxon>Halorubrum</taxon>
    </lineage>
</organism>
<evidence type="ECO:0000313" key="2">
    <source>
        <dbReference type="EMBL" id="MBP1923469.1"/>
    </source>
</evidence>
<proteinExistence type="predicted"/>
<evidence type="ECO:0000256" key="1">
    <source>
        <dbReference type="SAM" id="Phobius"/>
    </source>
</evidence>
<keyword evidence="1" id="KW-0472">Membrane</keyword>
<accession>A0A8T4GIB4</accession>
<sequence>MRSDTIARYRPELVTLLLLAAVSVGVLAGVQRGTFTVAVLGALVAGIAVLSAGLVRLFAVAEGVFVLEALGVAVVSPLLFERSVRFELYGFGLALAFLAGAFLSLAAERSSTRGEGDRAA</sequence>
<dbReference type="RefSeq" id="WP_209486382.1">
    <property type="nucleotide sequence ID" value="NZ_JAGGKQ010000022.1"/>
</dbReference>
<feature type="transmembrane region" description="Helical" evidence="1">
    <location>
        <begin position="86"/>
        <end position="107"/>
    </location>
</feature>
<comment type="caution">
    <text evidence="2">The sequence shown here is derived from an EMBL/GenBank/DDBJ whole genome shotgun (WGS) entry which is preliminary data.</text>
</comment>
<gene>
    <name evidence="2" type="ORF">J2751_002511</name>
</gene>
<dbReference type="EMBL" id="JAGGKQ010000022">
    <property type="protein sequence ID" value="MBP1923469.1"/>
    <property type="molecule type" value="Genomic_DNA"/>
</dbReference>
<name>A0A8T4GIB4_9EURY</name>
<dbReference type="AlphaFoldDB" id="A0A8T4GIB4"/>
<keyword evidence="1" id="KW-0812">Transmembrane</keyword>
<keyword evidence="3" id="KW-1185">Reference proteome</keyword>
<dbReference type="Proteomes" id="UP000823588">
    <property type="component" value="Unassembled WGS sequence"/>
</dbReference>
<reference evidence="2" key="1">
    <citation type="submission" date="2021-03" db="EMBL/GenBank/DDBJ databases">
        <title>Genomic Encyclopedia of Type Strains, Phase IV (KMG-IV): sequencing the most valuable type-strain genomes for metagenomic binning, comparative biology and taxonomic classification.</title>
        <authorList>
            <person name="Goeker M."/>
        </authorList>
    </citation>
    <scope>NUCLEOTIDE SEQUENCE</scope>
    <source>
        <strain evidence="2">DSM 23564</strain>
    </source>
</reference>
<feature type="transmembrane region" description="Helical" evidence="1">
    <location>
        <begin position="38"/>
        <end position="57"/>
    </location>
</feature>
<feature type="transmembrane region" description="Helical" evidence="1">
    <location>
        <begin position="64"/>
        <end position="80"/>
    </location>
</feature>